<reference evidence="2 3" key="1">
    <citation type="submission" date="2018-05" db="EMBL/GenBank/DDBJ databases">
        <title>Genomic Encyclopedia of Type Strains, Phase IV (KMG-IV): sequencing the most valuable type-strain genomes for metagenomic binning, comparative biology and taxonomic classification.</title>
        <authorList>
            <person name="Goeker M."/>
        </authorList>
    </citation>
    <scope>NUCLEOTIDE SEQUENCE [LARGE SCALE GENOMIC DNA]</scope>
    <source>
        <strain evidence="2 3">DSM 44704</strain>
    </source>
</reference>
<feature type="chain" id="PRO_5016322270" evidence="1">
    <location>
        <begin position="32"/>
        <end position="95"/>
    </location>
</feature>
<accession>A0A318K528</accession>
<dbReference type="AlphaFoldDB" id="A0A318K528"/>
<gene>
    <name evidence="2" type="ORF">DFR70_103289</name>
</gene>
<keyword evidence="1" id="KW-0732">Signal</keyword>
<sequence>MKHTRKVLASLSVIASALGLAGGFGAGMASAHPSDVTGLTYADCENLAAQENDRLNRQSDPNQTHASWWKFVCVSDGNDGNGNPLYKMTLSGSFV</sequence>
<organism evidence="2 3">
    <name type="scientific">Nocardia tenerifensis</name>
    <dbReference type="NCBI Taxonomy" id="228006"/>
    <lineage>
        <taxon>Bacteria</taxon>
        <taxon>Bacillati</taxon>
        <taxon>Actinomycetota</taxon>
        <taxon>Actinomycetes</taxon>
        <taxon>Mycobacteriales</taxon>
        <taxon>Nocardiaceae</taxon>
        <taxon>Nocardia</taxon>
    </lineage>
</organism>
<comment type="caution">
    <text evidence="2">The sequence shown here is derived from an EMBL/GenBank/DDBJ whole genome shotgun (WGS) entry which is preliminary data.</text>
</comment>
<dbReference type="EMBL" id="QJKF01000003">
    <property type="protein sequence ID" value="PXX66540.1"/>
    <property type="molecule type" value="Genomic_DNA"/>
</dbReference>
<keyword evidence="3" id="KW-1185">Reference proteome</keyword>
<name>A0A318K528_9NOCA</name>
<evidence type="ECO:0000313" key="2">
    <source>
        <dbReference type="EMBL" id="PXX66540.1"/>
    </source>
</evidence>
<evidence type="ECO:0000313" key="3">
    <source>
        <dbReference type="Proteomes" id="UP000247569"/>
    </source>
</evidence>
<dbReference type="Proteomes" id="UP000247569">
    <property type="component" value="Unassembled WGS sequence"/>
</dbReference>
<proteinExistence type="predicted"/>
<protein>
    <submittedName>
        <fullName evidence="2">Uncharacterized protein</fullName>
    </submittedName>
</protein>
<evidence type="ECO:0000256" key="1">
    <source>
        <dbReference type="SAM" id="SignalP"/>
    </source>
</evidence>
<feature type="signal peptide" evidence="1">
    <location>
        <begin position="1"/>
        <end position="31"/>
    </location>
</feature>